<organism evidence="3 4">
    <name type="scientific">Actinokineospora fastidiosa</name>
    <dbReference type="NCBI Taxonomy" id="1816"/>
    <lineage>
        <taxon>Bacteria</taxon>
        <taxon>Bacillati</taxon>
        <taxon>Actinomycetota</taxon>
        <taxon>Actinomycetes</taxon>
        <taxon>Pseudonocardiales</taxon>
        <taxon>Pseudonocardiaceae</taxon>
        <taxon>Actinokineospora</taxon>
    </lineage>
</organism>
<keyword evidence="2" id="KW-0812">Transmembrane</keyword>
<feature type="transmembrane region" description="Helical" evidence="2">
    <location>
        <begin position="6"/>
        <end position="25"/>
    </location>
</feature>
<reference evidence="3" key="1">
    <citation type="journal article" date="2014" name="Int. J. Syst. Evol. Microbiol.">
        <title>Complete genome sequence of Corynebacterium casei LMG S-19264T (=DSM 44701T), isolated from a smear-ripened cheese.</title>
        <authorList>
            <consortium name="US DOE Joint Genome Institute (JGI-PGF)"/>
            <person name="Walter F."/>
            <person name="Albersmeier A."/>
            <person name="Kalinowski J."/>
            <person name="Ruckert C."/>
        </authorList>
    </citation>
    <scope>NUCLEOTIDE SEQUENCE</scope>
    <source>
        <strain evidence="3">JCM 3276</strain>
    </source>
</reference>
<dbReference type="Proteomes" id="UP000660680">
    <property type="component" value="Unassembled WGS sequence"/>
</dbReference>
<sequence>MDDGTYLAILVLGVVLVAVDAAIIYRSGLRYLVRSYADPASAKSMARLVTTLFSIAVLGVLLLITATDIGEGDGVQAIALRLGIVLILIAVAHAITIKVLTRMRDRLDTENKTKQHYGDPSTRDVPDVPPQSTVRRNVTG</sequence>
<feature type="region of interest" description="Disordered" evidence="1">
    <location>
        <begin position="110"/>
        <end position="140"/>
    </location>
</feature>
<keyword evidence="2" id="KW-1133">Transmembrane helix</keyword>
<gene>
    <name evidence="3" type="ORF">GCM10010171_26980</name>
</gene>
<evidence type="ECO:0000313" key="4">
    <source>
        <dbReference type="Proteomes" id="UP000660680"/>
    </source>
</evidence>
<feature type="compositionally biased region" description="Polar residues" evidence="1">
    <location>
        <begin position="130"/>
        <end position="140"/>
    </location>
</feature>
<dbReference type="EMBL" id="BMRB01000002">
    <property type="protein sequence ID" value="GGS31689.1"/>
    <property type="molecule type" value="Genomic_DNA"/>
</dbReference>
<evidence type="ECO:0000256" key="2">
    <source>
        <dbReference type="SAM" id="Phobius"/>
    </source>
</evidence>
<protein>
    <submittedName>
        <fullName evidence="3">Uncharacterized protein</fullName>
    </submittedName>
</protein>
<keyword evidence="4" id="KW-1185">Reference proteome</keyword>
<feature type="transmembrane region" description="Helical" evidence="2">
    <location>
        <begin position="46"/>
        <end position="66"/>
    </location>
</feature>
<dbReference type="RefSeq" id="WP_189210746.1">
    <property type="nucleotide sequence ID" value="NZ_BMRB01000002.1"/>
</dbReference>
<feature type="transmembrane region" description="Helical" evidence="2">
    <location>
        <begin position="78"/>
        <end position="97"/>
    </location>
</feature>
<proteinExistence type="predicted"/>
<comment type="caution">
    <text evidence="3">The sequence shown here is derived from an EMBL/GenBank/DDBJ whole genome shotgun (WGS) entry which is preliminary data.</text>
</comment>
<evidence type="ECO:0000256" key="1">
    <source>
        <dbReference type="SAM" id="MobiDB-lite"/>
    </source>
</evidence>
<name>A0A918LCK7_9PSEU</name>
<accession>A0A918LCK7</accession>
<keyword evidence="2" id="KW-0472">Membrane</keyword>
<evidence type="ECO:0000313" key="3">
    <source>
        <dbReference type="EMBL" id="GGS31689.1"/>
    </source>
</evidence>
<reference evidence="3" key="2">
    <citation type="submission" date="2020-09" db="EMBL/GenBank/DDBJ databases">
        <authorList>
            <person name="Sun Q."/>
            <person name="Ohkuma M."/>
        </authorList>
    </citation>
    <scope>NUCLEOTIDE SEQUENCE</scope>
    <source>
        <strain evidence="3">JCM 3276</strain>
    </source>
</reference>
<dbReference type="AlphaFoldDB" id="A0A918LCK7"/>
<feature type="compositionally biased region" description="Basic and acidic residues" evidence="1">
    <location>
        <begin position="110"/>
        <end position="126"/>
    </location>
</feature>